<accession>A0ABY5AGJ5</accession>
<dbReference type="PRINTS" id="PR00606">
    <property type="entry name" value="CYTCHROMECID"/>
</dbReference>
<protein>
    <recommendedName>
        <fullName evidence="1">Cytochrome c-551</fullName>
    </recommendedName>
    <alternativeName>
        <fullName evidence="7">Cytochrome c551</fullName>
    </alternativeName>
</protein>
<sequence>MRKIPVVTAITSGLLLLPMAHADVTQLLQNNACTACHQPAARTVGPSWQEIAQRYGDGSKSAEQLGSSIKSGSSGSWGAIPMPAQAQLSDADATSIAEWILTAPHQ</sequence>
<keyword evidence="3 8" id="KW-0349">Heme</keyword>
<organism evidence="12 13">
    <name type="scientific">Ectopseudomonas hydrolytica</name>
    <dbReference type="NCBI Taxonomy" id="2493633"/>
    <lineage>
        <taxon>Bacteria</taxon>
        <taxon>Pseudomonadati</taxon>
        <taxon>Pseudomonadota</taxon>
        <taxon>Gammaproteobacteria</taxon>
        <taxon>Pseudomonadales</taxon>
        <taxon>Pseudomonadaceae</taxon>
        <taxon>Ectopseudomonas</taxon>
    </lineage>
</organism>
<evidence type="ECO:0000256" key="5">
    <source>
        <dbReference type="ARBA" id="ARBA00022982"/>
    </source>
</evidence>
<evidence type="ECO:0000256" key="2">
    <source>
        <dbReference type="ARBA" id="ARBA00022448"/>
    </source>
</evidence>
<dbReference type="Pfam" id="PF00034">
    <property type="entry name" value="Cytochrom_C"/>
    <property type="match status" value="1"/>
</dbReference>
<evidence type="ECO:0000259" key="11">
    <source>
        <dbReference type="PROSITE" id="PS51007"/>
    </source>
</evidence>
<proteinExistence type="predicted"/>
<dbReference type="InterPro" id="IPR002324">
    <property type="entry name" value="Cyt_c_ID"/>
</dbReference>
<feature type="chain" id="PRO_5045857851" description="Cytochrome c-551" evidence="10">
    <location>
        <begin position="23"/>
        <end position="106"/>
    </location>
</feature>
<evidence type="ECO:0000256" key="1">
    <source>
        <dbReference type="ARBA" id="ARBA00021020"/>
    </source>
</evidence>
<gene>
    <name evidence="12" type="ORF">L1F06_011875</name>
</gene>
<dbReference type="InterPro" id="IPR036909">
    <property type="entry name" value="Cyt_c-like_dom_sf"/>
</dbReference>
<dbReference type="EMBL" id="CP099397">
    <property type="protein sequence ID" value="USR42079.1"/>
    <property type="molecule type" value="Genomic_DNA"/>
</dbReference>
<keyword evidence="10" id="KW-0732">Signal</keyword>
<evidence type="ECO:0000256" key="4">
    <source>
        <dbReference type="ARBA" id="ARBA00022723"/>
    </source>
</evidence>
<dbReference type="PROSITE" id="PS51007">
    <property type="entry name" value="CYTC"/>
    <property type="match status" value="1"/>
</dbReference>
<name>A0ABY5AGJ5_9GAMM</name>
<dbReference type="RefSeq" id="WP_012018592.1">
    <property type="nucleotide sequence ID" value="NZ_CP099397.1"/>
</dbReference>
<evidence type="ECO:0000256" key="6">
    <source>
        <dbReference type="ARBA" id="ARBA00023004"/>
    </source>
</evidence>
<keyword evidence="2" id="KW-0813">Transport</keyword>
<evidence type="ECO:0000256" key="9">
    <source>
        <dbReference type="SAM" id="MobiDB-lite"/>
    </source>
</evidence>
<keyword evidence="13" id="KW-1185">Reference proteome</keyword>
<feature type="signal peptide" evidence="10">
    <location>
        <begin position="1"/>
        <end position="22"/>
    </location>
</feature>
<keyword evidence="5" id="KW-0249">Electron transport</keyword>
<evidence type="ECO:0000256" key="3">
    <source>
        <dbReference type="ARBA" id="ARBA00022617"/>
    </source>
</evidence>
<evidence type="ECO:0000256" key="7">
    <source>
        <dbReference type="ARBA" id="ARBA00031244"/>
    </source>
</evidence>
<evidence type="ECO:0000313" key="13">
    <source>
        <dbReference type="Proteomes" id="UP001054897"/>
    </source>
</evidence>
<dbReference type="Gene3D" id="1.10.760.10">
    <property type="entry name" value="Cytochrome c-like domain"/>
    <property type="match status" value="1"/>
</dbReference>
<dbReference type="GeneID" id="300081680"/>
<keyword evidence="6 8" id="KW-0408">Iron</keyword>
<keyword evidence="4 8" id="KW-0479">Metal-binding</keyword>
<evidence type="ECO:0000256" key="8">
    <source>
        <dbReference type="PROSITE-ProRule" id="PRU00433"/>
    </source>
</evidence>
<evidence type="ECO:0000256" key="10">
    <source>
        <dbReference type="SAM" id="SignalP"/>
    </source>
</evidence>
<evidence type="ECO:0000313" key="12">
    <source>
        <dbReference type="EMBL" id="USR42079.1"/>
    </source>
</evidence>
<feature type="domain" description="Cytochrome c" evidence="11">
    <location>
        <begin position="8"/>
        <end position="104"/>
    </location>
</feature>
<reference evidence="12" key="1">
    <citation type="submission" date="2022-06" db="EMBL/GenBank/DDBJ databases">
        <title>Complete genome of Pseudomonas hydrolytica DSWY01T.</title>
        <authorList>
            <person name="Jung J."/>
            <person name="Jeon C.O."/>
        </authorList>
    </citation>
    <scope>NUCLEOTIDE SEQUENCE</scope>
    <source>
        <strain evidence="12">DSWY01</strain>
    </source>
</reference>
<dbReference type="Proteomes" id="UP001054897">
    <property type="component" value="Chromosome"/>
</dbReference>
<feature type="region of interest" description="Disordered" evidence="9">
    <location>
        <begin position="55"/>
        <end position="76"/>
    </location>
</feature>
<dbReference type="SUPFAM" id="SSF46626">
    <property type="entry name" value="Cytochrome c"/>
    <property type="match status" value="1"/>
</dbReference>
<dbReference type="InterPro" id="IPR009056">
    <property type="entry name" value="Cyt_c-like_dom"/>
</dbReference>
<feature type="compositionally biased region" description="Low complexity" evidence="9">
    <location>
        <begin position="66"/>
        <end position="76"/>
    </location>
</feature>